<dbReference type="PANTHER" id="PTHR13477:SF0">
    <property type="entry name" value="LARGE RIBOSOMAL SUBUNIT PROTEIN ML49"/>
    <property type="match status" value="1"/>
</dbReference>
<evidence type="ECO:0000256" key="3">
    <source>
        <dbReference type="ARBA" id="ARBA00022980"/>
    </source>
</evidence>
<evidence type="ECO:0000256" key="1">
    <source>
        <dbReference type="ARBA" id="ARBA00004173"/>
    </source>
</evidence>
<dbReference type="GO" id="GO:0005762">
    <property type="term" value="C:mitochondrial large ribosomal subunit"/>
    <property type="evidence" value="ECO:0007669"/>
    <property type="project" value="TreeGrafter"/>
</dbReference>
<dbReference type="PANTHER" id="PTHR13477">
    <property type="entry name" value="MITOCHONDRIAL 39S RIBOSOMAL PROTEIN L49"/>
    <property type="match status" value="1"/>
</dbReference>
<sequence length="141" mass="15580">MLSRSLRPLTARATSLATNPIRSNTLLGPFSIRTLANTADVTLSEPATIPIPPPFEPIATGLRQLPYFVGRNNLNNLGVYHKKKRGGNFKLTYLKYGEGDLVALKQDIKAALRLPDGEISINSVTKHIVIKVSRLFHIHIQ</sequence>
<keyword evidence="5" id="KW-0687">Ribonucleoprotein</keyword>
<keyword evidence="8" id="KW-1185">Reference proteome</keyword>
<dbReference type="Pfam" id="PF05046">
    <property type="entry name" value="Img2"/>
    <property type="match status" value="1"/>
</dbReference>
<keyword evidence="3" id="KW-0689">Ribosomal protein</keyword>
<gene>
    <name evidence="7" type="ORF">E0Z10_g4137</name>
</gene>
<evidence type="ECO:0000256" key="4">
    <source>
        <dbReference type="ARBA" id="ARBA00023128"/>
    </source>
</evidence>
<reference evidence="7 8" key="1">
    <citation type="submission" date="2019-03" db="EMBL/GenBank/DDBJ databases">
        <title>Draft genome sequence of Xylaria hypoxylon DSM 108379, a ubiquitous saprotrophic-parasitic fungi on hardwood.</title>
        <authorList>
            <person name="Buettner E."/>
            <person name="Leonhardt S."/>
            <person name="Gebauer A.M."/>
            <person name="Liers C."/>
            <person name="Hofrichter M."/>
            <person name="Kellner H."/>
        </authorList>
    </citation>
    <scope>NUCLEOTIDE SEQUENCE [LARGE SCALE GENOMIC DNA]</scope>
    <source>
        <strain evidence="7 8">DSM 108379</strain>
    </source>
</reference>
<dbReference type="OrthoDB" id="19439at2759"/>
<protein>
    <recommendedName>
        <fullName evidence="6">Large ribosomal subunit protein mL49</fullName>
    </recommendedName>
</protein>
<organism evidence="7 8">
    <name type="scientific">Xylaria hypoxylon</name>
    <dbReference type="NCBI Taxonomy" id="37992"/>
    <lineage>
        <taxon>Eukaryota</taxon>
        <taxon>Fungi</taxon>
        <taxon>Dikarya</taxon>
        <taxon>Ascomycota</taxon>
        <taxon>Pezizomycotina</taxon>
        <taxon>Sordariomycetes</taxon>
        <taxon>Xylariomycetidae</taxon>
        <taxon>Xylariales</taxon>
        <taxon>Xylariaceae</taxon>
        <taxon>Xylaria</taxon>
    </lineage>
</organism>
<proteinExistence type="inferred from homology"/>
<evidence type="ECO:0000256" key="2">
    <source>
        <dbReference type="ARBA" id="ARBA00005677"/>
    </source>
</evidence>
<evidence type="ECO:0000256" key="5">
    <source>
        <dbReference type="ARBA" id="ARBA00023274"/>
    </source>
</evidence>
<dbReference type="EMBL" id="SKBN01000063">
    <property type="protein sequence ID" value="TGJ84631.1"/>
    <property type="molecule type" value="Genomic_DNA"/>
</dbReference>
<dbReference type="InterPro" id="IPR007740">
    <property type="entry name" value="Ribosomal_mL49"/>
</dbReference>
<dbReference type="AlphaFoldDB" id="A0A4Z0YYT9"/>
<keyword evidence="4" id="KW-0496">Mitochondrion</keyword>
<comment type="similarity">
    <text evidence="2">Belongs to the mitochondrion-specific ribosomal protein mL49 family.</text>
</comment>
<dbReference type="STRING" id="37992.A0A4Z0YYT9"/>
<dbReference type="GO" id="GO:0006412">
    <property type="term" value="P:translation"/>
    <property type="evidence" value="ECO:0007669"/>
    <property type="project" value="InterPro"/>
</dbReference>
<dbReference type="Proteomes" id="UP000297716">
    <property type="component" value="Unassembled WGS sequence"/>
</dbReference>
<evidence type="ECO:0000313" key="8">
    <source>
        <dbReference type="Proteomes" id="UP000297716"/>
    </source>
</evidence>
<name>A0A4Z0YYT9_9PEZI</name>
<evidence type="ECO:0000313" key="7">
    <source>
        <dbReference type="EMBL" id="TGJ84631.1"/>
    </source>
</evidence>
<comment type="subcellular location">
    <subcellularLocation>
        <location evidence="1">Mitochondrion</location>
    </subcellularLocation>
</comment>
<dbReference type="GO" id="GO:0003735">
    <property type="term" value="F:structural constituent of ribosome"/>
    <property type="evidence" value="ECO:0007669"/>
    <property type="project" value="InterPro"/>
</dbReference>
<accession>A0A4Z0YYT9</accession>
<evidence type="ECO:0000256" key="6">
    <source>
        <dbReference type="ARBA" id="ARBA00035191"/>
    </source>
</evidence>
<dbReference type="Gene3D" id="3.30.780.10">
    <property type="entry name" value="SUI1-like domain"/>
    <property type="match status" value="1"/>
</dbReference>
<comment type="caution">
    <text evidence="7">The sequence shown here is derived from an EMBL/GenBank/DDBJ whole genome shotgun (WGS) entry which is preliminary data.</text>
</comment>